<keyword evidence="1" id="KW-0812">Transmembrane</keyword>
<keyword evidence="1" id="KW-1133">Transmembrane helix</keyword>
<proteinExistence type="predicted"/>
<organism evidence="2 3">
    <name type="scientific">Caballeronia fortuita</name>
    <dbReference type="NCBI Taxonomy" id="1777138"/>
    <lineage>
        <taxon>Bacteria</taxon>
        <taxon>Pseudomonadati</taxon>
        <taxon>Pseudomonadota</taxon>
        <taxon>Betaproteobacteria</taxon>
        <taxon>Burkholderiales</taxon>
        <taxon>Burkholderiaceae</taxon>
        <taxon>Caballeronia</taxon>
    </lineage>
</organism>
<dbReference type="OrthoDB" id="4808534at2"/>
<dbReference type="AlphaFoldDB" id="A0A157ZU88"/>
<protein>
    <submittedName>
        <fullName evidence="2">Uncharacterized protein</fullName>
    </submittedName>
</protein>
<dbReference type="RefSeq" id="WP_061133370.1">
    <property type="nucleotide sequence ID" value="NZ_FCNX02000002.1"/>
</dbReference>
<accession>A0A157ZU88</accession>
<feature type="transmembrane region" description="Helical" evidence="1">
    <location>
        <begin position="38"/>
        <end position="60"/>
    </location>
</feature>
<name>A0A157ZU88_9BURK</name>
<reference evidence="2" key="1">
    <citation type="submission" date="2016-01" db="EMBL/GenBank/DDBJ databases">
        <authorList>
            <person name="Peeters C."/>
        </authorList>
    </citation>
    <scope>NUCLEOTIDE SEQUENCE</scope>
    <source>
        <strain evidence="2">LMG 29320</strain>
    </source>
</reference>
<dbReference type="EMBL" id="FCNX02000002">
    <property type="protein sequence ID" value="SAK49114.1"/>
    <property type="molecule type" value="Genomic_DNA"/>
</dbReference>
<comment type="caution">
    <text evidence="2">The sequence shown here is derived from an EMBL/GenBank/DDBJ whole genome shotgun (WGS) entry which is preliminary data.</text>
</comment>
<dbReference type="STRING" id="1777138.AWB77_01101"/>
<dbReference type="Proteomes" id="UP000054903">
    <property type="component" value="Unassembled WGS sequence"/>
</dbReference>
<keyword evidence="1" id="KW-0472">Membrane</keyword>
<feature type="transmembrane region" description="Helical" evidence="1">
    <location>
        <begin position="72"/>
        <end position="93"/>
    </location>
</feature>
<evidence type="ECO:0000313" key="3">
    <source>
        <dbReference type="Proteomes" id="UP000054903"/>
    </source>
</evidence>
<sequence length="160" mass="17303">MEQQLAAHERGRALSQSAETTEYRLVEIWGDTVDTRHLAWSVVLGIGISYGAFAVANRVLAAYVPDAAMARAYAMLVGLAGCLIAGAVCAKLFKPKREVVEEAHGAAGREEVLKQLANEAGGIGRVADLPPSVVAEMKELGLYELFAEYEQRDEKREGAR</sequence>
<keyword evidence="3" id="KW-1185">Reference proteome</keyword>
<evidence type="ECO:0000256" key="1">
    <source>
        <dbReference type="SAM" id="Phobius"/>
    </source>
</evidence>
<evidence type="ECO:0000313" key="2">
    <source>
        <dbReference type="EMBL" id="SAK49114.1"/>
    </source>
</evidence>
<gene>
    <name evidence="2" type="ORF">AWB77_01101</name>
</gene>